<dbReference type="Pfam" id="PF07978">
    <property type="entry name" value="NIPSNAP"/>
    <property type="match status" value="1"/>
</dbReference>
<dbReference type="eggNOG" id="ENOG50305ZK">
    <property type="taxonomic scope" value="Bacteria"/>
</dbReference>
<dbReference type="HOGENOM" id="CLU_085919_1_0_5"/>
<dbReference type="EMBL" id="CP000301">
    <property type="protein sequence ID" value="ABD86124.1"/>
    <property type="molecule type" value="Genomic_DNA"/>
</dbReference>
<protein>
    <submittedName>
        <fullName evidence="2">NIPSNAP</fullName>
    </submittedName>
</protein>
<dbReference type="InterPro" id="IPR012577">
    <property type="entry name" value="NIPSNAP"/>
</dbReference>
<organism evidence="2">
    <name type="scientific">Rhodopseudomonas palustris (strain BisB18)</name>
    <dbReference type="NCBI Taxonomy" id="316056"/>
    <lineage>
        <taxon>Bacteria</taxon>
        <taxon>Pseudomonadati</taxon>
        <taxon>Pseudomonadota</taxon>
        <taxon>Alphaproteobacteria</taxon>
        <taxon>Hyphomicrobiales</taxon>
        <taxon>Nitrobacteraceae</taxon>
        <taxon>Rhodopseudomonas</taxon>
    </lineage>
</organism>
<dbReference type="Gene3D" id="3.30.70.100">
    <property type="match status" value="1"/>
</dbReference>
<dbReference type="SUPFAM" id="SSF54909">
    <property type="entry name" value="Dimeric alpha+beta barrel"/>
    <property type="match status" value="2"/>
</dbReference>
<evidence type="ECO:0000259" key="1">
    <source>
        <dbReference type="Pfam" id="PF07978"/>
    </source>
</evidence>
<feature type="domain" description="NIPSNAP" evidence="1">
    <location>
        <begin position="107"/>
        <end position="195"/>
    </location>
</feature>
<reference evidence="2" key="1">
    <citation type="submission" date="2006-03" db="EMBL/GenBank/DDBJ databases">
        <title>Complete sequence of Rhodopseudomonas palustris BisB18.</title>
        <authorList>
            <consortium name="US DOE Joint Genome Institute"/>
            <person name="Copeland A."/>
            <person name="Lucas S."/>
            <person name="Lapidus A."/>
            <person name="Barry K."/>
            <person name="Detter J.C."/>
            <person name="Glavina del Rio T."/>
            <person name="Hammon N."/>
            <person name="Israni S."/>
            <person name="Dalin E."/>
            <person name="Tice H."/>
            <person name="Pitluck S."/>
            <person name="Chain P."/>
            <person name="Malfatti S."/>
            <person name="Shin M."/>
            <person name="Vergez L."/>
            <person name="Schmutz J."/>
            <person name="Larimer F."/>
            <person name="Land M."/>
            <person name="Hauser L."/>
            <person name="Pelletier D.A."/>
            <person name="Kyrpides N."/>
            <person name="Anderson I."/>
            <person name="Oda Y."/>
            <person name="Harwood C.S."/>
            <person name="Richardson P."/>
        </authorList>
    </citation>
    <scope>NUCLEOTIDE SEQUENCE [LARGE SCALE GENOMIC DNA]</scope>
    <source>
        <strain evidence="2">BisB18</strain>
    </source>
</reference>
<dbReference type="KEGG" id="rpc:RPC_0549"/>
<name>Q21BW2_RHOPB</name>
<gene>
    <name evidence="2" type="ordered locus">RPC_0549</name>
</gene>
<dbReference type="RefSeq" id="WP_011471032.1">
    <property type="nucleotide sequence ID" value="NC_007925.1"/>
</dbReference>
<dbReference type="AlphaFoldDB" id="Q21BW2"/>
<sequence>MIYELTTLSGPLLQLASLSQGARAWIADPAARGEVFGIWRSDIGTLGQLLVLRGFAAEAELRKERDRALFNTNPFNCVGTASALSMDSYAGFAFLPPVRPQHYGGVFEFRTYHLKPGGLPATLAGWEAAIAPAHDYTAHLVINMYALDGPPRITHIWGFSGVDERMKLRADHYAAKLWPPKGGPEQIAQASSTIAIAEPGLPLG</sequence>
<dbReference type="InterPro" id="IPR011008">
    <property type="entry name" value="Dimeric_a/b-barrel"/>
</dbReference>
<dbReference type="OrthoDB" id="4124121at2"/>
<proteinExistence type="predicted"/>
<evidence type="ECO:0000313" key="2">
    <source>
        <dbReference type="EMBL" id="ABD86124.1"/>
    </source>
</evidence>
<dbReference type="STRING" id="316056.RPC_0549"/>
<accession>Q21BW2</accession>